<reference evidence="2" key="1">
    <citation type="submission" date="2022-11" db="EMBL/GenBank/DDBJ databases">
        <authorList>
            <person name="Kikuchi T."/>
        </authorList>
    </citation>
    <scope>NUCLEOTIDE SEQUENCE</scope>
    <source>
        <strain evidence="2">PS1010</strain>
    </source>
</reference>
<evidence type="ECO:0000313" key="2">
    <source>
        <dbReference type="EMBL" id="CAI5451810.1"/>
    </source>
</evidence>
<dbReference type="AlphaFoldDB" id="A0A9P1N5B6"/>
<dbReference type="Pfam" id="PF00646">
    <property type="entry name" value="F-box"/>
    <property type="match status" value="1"/>
</dbReference>
<name>A0A9P1N5B6_9PELO</name>
<gene>
    <name evidence="2" type="ORF">CAMP_LOCUS14447</name>
</gene>
<dbReference type="Proteomes" id="UP001152747">
    <property type="component" value="Unassembled WGS sequence"/>
</dbReference>
<dbReference type="InterPro" id="IPR001810">
    <property type="entry name" value="F-box_dom"/>
</dbReference>
<sequence length="382" mass="46005">MSFEYFPKLPPKIRLMIIDKMNPKDRLQFRKCSKLCSKEVKISKNYCYGLEWNSRTFSLDKLPTIVLRFYYDCNIFDTLKIVLNHLSEKCIKFKTFSPNPKEPIKSFGKKFKDEDEISIHKYAQEVFIKKFRKYQGAIKKLVILGDSFPRSPIFTEKIENLEYLEYLHCDGYKNFMSFTKLREIFSKIGDHRKLKGLRLEKFRATKKISKLSRIYDTQDILYLDFNLSDYRKITTVAAKNISIPIGKWKPEHIFEFFKNWHHGKLDAVQNFQWRIGDYEDFDIEKVFDLLEIKRVNEYYKSHTIGHEFDEKKNAIIIYKLKSLEALRYIKYLTFHVFEGDIDDLDSVQRDRAEMSDFFLFFHQGMLTQSIFFPDDRKYSFEF</sequence>
<accession>A0A9P1N5B6</accession>
<proteinExistence type="predicted"/>
<evidence type="ECO:0000313" key="3">
    <source>
        <dbReference type="Proteomes" id="UP001152747"/>
    </source>
</evidence>
<organism evidence="2 3">
    <name type="scientific">Caenorhabditis angaria</name>
    <dbReference type="NCBI Taxonomy" id="860376"/>
    <lineage>
        <taxon>Eukaryota</taxon>
        <taxon>Metazoa</taxon>
        <taxon>Ecdysozoa</taxon>
        <taxon>Nematoda</taxon>
        <taxon>Chromadorea</taxon>
        <taxon>Rhabditida</taxon>
        <taxon>Rhabditina</taxon>
        <taxon>Rhabditomorpha</taxon>
        <taxon>Rhabditoidea</taxon>
        <taxon>Rhabditidae</taxon>
        <taxon>Peloderinae</taxon>
        <taxon>Caenorhabditis</taxon>
    </lineage>
</organism>
<dbReference type="EMBL" id="CANHGI010000005">
    <property type="protein sequence ID" value="CAI5451810.1"/>
    <property type="molecule type" value="Genomic_DNA"/>
</dbReference>
<feature type="domain" description="F-box" evidence="1">
    <location>
        <begin position="7"/>
        <end position="46"/>
    </location>
</feature>
<keyword evidence="3" id="KW-1185">Reference proteome</keyword>
<comment type="caution">
    <text evidence="2">The sequence shown here is derived from an EMBL/GenBank/DDBJ whole genome shotgun (WGS) entry which is preliminary data.</text>
</comment>
<evidence type="ECO:0000259" key="1">
    <source>
        <dbReference type="Pfam" id="PF00646"/>
    </source>
</evidence>
<protein>
    <recommendedName>
        <fullName evidence="1">F-box domain-containing protein</fullName>
    </recommendedName>
</protein>